<dbReference type="CDD" id="cd07564">
    <property type="entry name" value="nitrilases_CHs"/>
    <property type="match status" value="2"/>
</dbReference>
<comment type="catalytic activity">
    <reaction evidence="3">
        <text>a nitrile + 2 H2O = a carboxylate + NH4(+)</text>
        <dbReference type="Rhea" id="RHEA:21724"/>
        <dbReference type="ChEBI" id="CHEBI:15377"/>
        <dbReference type="ChEBI" id="CHEBI:18379"/>
        <dbReference type="ChEBI" id="CHEBI:28938"/>
        <dbReference type="ChEBI" id="CHEBI:29067"/>
        <dbReference type="EC" id="3.5.5.1"/>
    </reaction>
</comment>
<dbReference type="EMBL" id="LYCR01000025">
    <property type="protein sequence ID" value="OGM47246.1"/>
    <property type="molecule type" value="Genomic_DNA"/>
</dbReference>
<evidence type="ECO:0000256" key="3">
    <source>
        <dbReference type="ARBA" id="ARBA00036406"/>
    </source>
</evidence>
<dbReference type="OrthoDB" id="10250282at2759"/>
<comment type="similarity">
    <text evidence="1">Belongs to the carbon-nitrogen hydrolase superfamily. Nitrilase family.</text>
</comment>
<name>A0A1F8A695_9EURO</name>
<dbReference type="PANTHER" id="PTHR46044:SF14">
    <property type="entry name" value="ARYLACETONITRILASE"/>
    <property type="match status" value="1"/>
</dbReference>
<dbReference type="GO" id="GO:0016836">
    <property type="term" value="F:hydro-lyase activity"/>
    <property type="evidence" value="ECO:0007669"/>
    <property type="project" value="UniProtKB-ARBA"/>
</dbReference>
<dbReference type="PROSITE" id="PS00921">
    <property type="entry name" value="NITRIL_CHT_2"/>
    <property type="match status" value="1"/>
</dbReference>
<comment type="caution">
    <text evidence="6">The sequence shown here is derived from an EMBL/GenBank/DDBJ whole genome shotgun (WGS) entry which is preliminary data.</text>
</comment>
<evidence type="ECO:0000256" key="1">
    <source>
        <dbReference type="ARBA" id="ARBA00008129"/>
    </source>
</evidence>
<feature type="domain" description="CN hydrolase" evidence="5">
    <location>
        <begin position="382"/>
        <end position="659"/>
    </location>
</feature>
<dbReference type="Proteomes" id="UP000179179">
    <property type="component" value="Unassembled WGS sequence"/>
</dbReference>
<dbReference type="PANTHER" id="PTHR46044">
    <property type="entry name" value="NITRILASE"/>
    <property type="match status" value="1"/>
</dbReference>
<evidence type="ECO:0000313" key="6">
    <source>
        <dbReference type="EMBL" id="OGM47246.1"/>
    </source>
</evidence>
<reference evidence="6 7" key="1">
    <citation type="journal article" date="2016" name="Genome Biol. Evol.">
        <title>Draft genome sequence of an aflatoxigenic Aspergillus species, A. bombycis.</title>
        <authorList>
            <person name="Moore G.G."/>
            <person name="Mack B.M."/>
            <person name="Beltz S.B."/>
            <person name="Gilbert M.K."/>
        </authorList>
    </citation>
    <scope>NUCLEOTIDE SEQUENCE [LARGE SCALE GENOMIC DNA]</scope>
    <source>
        <strain evidence="7">NRRL 26010</strain>
    </source>
</reference>
<evidence type="ECO:0000256" key="2">
    <source>
        <dbReference type="ARBA" id="ARBA00022801"/>
    </source>
</evidence>
<dbReference type="GeneID" id="34447341"/>
<dbReference type="PROSITE" id="PS50263">
    <property type="entry name" value="CN_HYDROLASE"/>
    <property type="match status" value="2"/>
</dbReference>
<dbReference type="GO" id="GO:0000257">
    <property type="term" value="F:nitrilase activity"/>
    <property type="evidence" value="ECO:0007669"/>
    <property type="project" value="UniProtKB-EC"/>
</dbReference>
<dbReference type="STRING" id="109264.A0A1F8A695"/>
<accession>A0A1F8A695</accession>
<evidence type="ECO:0000256" key="4">
    <source>
        <dbReference type="ARBA" id="ARBA00039045"/>
    </source>
</evidence>
<dbReference type="SUPFAM" id="SSF56317">
    <property type="entry name" value="Carbon-nitrogen hydrolase"/>
    <property type="match status" value="2"/>
</dbReference>
<dbReference type="AlphaFoldDB" id="A0A1F8A695"/>
<feature type="domain" description="CN hydrolase" evidence="5">
    <location>
        <begin position="5"/>
        <end position="313"/>
    </location>
</feature>
<dbReference type="Gene3D" id="3.60.110.10">
    <property type="entry name" value="Carbon-nitrogen hydrolase"/>
    <property type="match status" value="2"/>
</dbReference>
<dbReference type="RefSeq" id="XP_022390963.1">
    <property type="nucleotide sequence ID" value="XM_022531081.1"/>
</dbReference>
<keyword evidence="7" id="KW-1185">Reference proteome</keyword>
<dbReference type="InterPro" id="IPR000132">
    <property type="entry name" value="Nitrilase/CN_hydratase_CS"/>
</dbReference>
<dbReference type="EC" id="3.5.5.1" evidence="4"/>
<evidence type="ECO:0000259" key="5">
    <source>
        <dbReference type="PROSITE" id="PS50263"/>
    </source>
</evidence>
<keyword evidence="2" id="KW-0378">Hydrolase</keyword>
<organism evidence="6 7">
    <name type="scientific">Aspergillus bombycis</name>
    <dbReference type="NCBI Taxonomy" id="109264"/>
    <lineage>
        <taxon>Eukaryota</taxon>
        <taxon>Fungi</taxon>
        <taxon>Dikarya</taxon>
        <taxon>Ascomycota</taxon>
        <taxon>Pezizomycotina</taxon>
        <taxon>Eurotiomycetes</taxon>
        <taxon>Eurotiomycetidae</taxon>
        <taxon>Eurotiales</taxon>
        <taxon>Aspergillaceae</taxon>
        <taxon>Aspergillus</taxon>
    </lineage>
</organism>
<evidence type="ECO:0000313" key="7">
    <source>
        <dbReference type="Proteomes" id="UP000179179"/>
    </source>
</evidence>
<dbReference type="InterPro" id="IPR044149">
    <property type="entry name" value="Nitrilases_CHs"/>
</dbReference>
<gene>
    <name evidence="6" type="ORF">ABOM_003951</name>
</gene>
<proteinExistence type="inferred from homology"/>
<dbReference type="InterPro" id="IPR036526">
    <property type="entry name" value="C-N_Hydrolase_sf"/>
</dbReference>
<sequence length="704" mass="77518">MATQVRLAAAHVAPIFLSAQETTHKAIRLIEQAARNKANLVAFPESFISAFPIWSALRPPTENHDLFQRMVRESIHADGEEMQAVRATARKCNITVSLGFSEKVRTSSATLFNSNVIIGSRGDVLVHHRKLVPTFFEKLTWSPGDGYGLRVADTEFGKIGGLICGENTNPLARYALIAQGEQIHISTWPAIWPTRLPSQSAMEKHNPQPDATGKANYDNVAANRIRAAAHCFEAKCFGILCAGLLGPDAIDIVSSGSSGLKQSLEQSQGAATMFLDPTGAPIRGFRIDEATSAQHSVDFLQAREGILYADVNLADCIEGKQYHDTAGGYQRMDVFNLQVNRTRQQPLRIVIFGHKSNASLVATMTSAEQTHFPVATPGPHTVRVAAVQAEGCYFDLPAAVLKTRDLIVEAAQKGCDLIAFPEVWIPQYPGWIWQRPIDFEMVSEYMRHSLRRDSPEMRTIQDCAASHNIAVCLGYSENDNDSLYLSQSFIGKDGAIKMHRRKVKPTHVERTIYGEGSGSSLMNVVDEPDVGRVGALSCWEHSQPLLRYHTYSQGEQIHVAAWPPMNHYSSFPDGSALWSQCREGAHNLSTTHAIEGNCFVVLASSFYTKTGIERMNLGDGKLYHIGGGGCACIIGPDGRKLTQDLGEEEEGLVIADLDLNEIKKVKAMLDVHGHYSRPDLLWLGVDNREKRQVRAEAEVKGTYV</sequence>
<dbReference type="InterPro" id="IPR003010">
    <property type="entry name" value="C-N_Hydrolase"/>
</dbReference>
<protein>
    <recommendedName>
        <fullName evidence="4">nitrilase</fullName>
        <ecNumber evidence="4">3.5.5.1</ecNumber>
    </recommendedName>
</protein>
<dbReference type="Pfam" id="PF00795">
    <property type="entry name" value="CN_hydrolase"/>
    <property type="match status" value="2"/>
</dbReference>